<protein>
    <recommendedName>
        <fullName evidence="1">DUF7730 domain-containing protein</fullName>
    </recommendedName>
</protein>
<keyword evidence="3" id="KW-1185">Reference proteome</keyword>
<dbReference type="PANTHER" id="PTHR42085:SF2">
    <property type="entry name" value="F-BOX DOMAIN-CONTAINING PROTEIN"/>
    <property type="match status" value="1"/>
</dbReference>
<dbReference type="EMBL" id="CAJPDT010000152">
    <property type="protein sequence ID" value="CAF9941603.1"/>
    <property type="molecule type" value="Genomic_DNA"/>
</dbReference>
<dbReference type="PANTHER" id="PTHR42085">
    <property type="entry name" value="F-BOX DOMAIN-CONTAINING PROTEIN"/>
    <property type="match status" value="1"/>
</dbReference>
<evidence type="ECO:0000259" key="1">
    <source>
        <dbReference type="Pfam" id="PF24864"/>
    </source>
</evidence>
<sequence length="265" mass="30397">MASSFLSLPTEVRIEVYRCLLCHHSIIQPQRLRTPAYWSGINRAKRALSGFRRKAPKSFLPESAILRTCRTIYFEALPVLYGENTFLYSCTTSILNNEDYPKIGFPDVNLQNMQHLVLEVQQEPLYEEIAAESVAATIQYFIKRGCNLRTFRLSLFEQTQSDEQIDSDDDRYQLLEDIIVSQEVMTALVELEVSKTLTLFLSHSQKDGACNHWPQNSLGNIFQVFATLLASQKEMTASKMVKVFQDYDSYGEHDGHVIQTSYKLS</sequence>
<proteinExistence type="predicted"/>
<reference evidence="2" key="1">
    <citation type="submission" date="2021-03" db="EMBL/GenBank/DDBJ databases">
        <authorList>
            <person name="Tagirdzhanova G."/>
        </authorList>
    </citation>
    <scope>NUCLEOTIDE SEQUENCE</scope>
</reference>
<accession>A0A8H3J6Z1</accession>
<organism evidence="2 3">
    <name type="scientific">Imshaugia aleurites</name>
    <dbReference type="NCBI Taxonomy" id="172621"/>
    <lineage>
        <taxon>Eukaryota</taxon>
        <taxon>Fungi</taxon>
        <taxon>Dikarya</taxon>
        <taxon>Ascomycota</taxon>
        <taxon>Pezizomycotina</taxon>
        <taxon>Lecanoromycetes</taxon>
        <taxon>OSLEUM clade</taxon>
        <taxon>Lecanoromycetidae</taxon>
        <taxon>Lecanorales</taxon>
        <taxon>Lecanorineae</taxon>
        <taxon>Parmeliaceae</taxon>
        <taxon>Imshaugia</taxon>
    </lineage>
</organism>
<feature type="domain" description="DUF7730" evidence="1">
    <location>
        <begin position="2"/>
        <end position="119"/>
    </location>
</feature>
<evidence type="ECO:0000313" key="3">
    <source>
        <dbReference type="Proteomes" id="UP000664534"/>
    </source>
</evidence>
<name>A0A8H3J6Z1_9LECA</name>
<evidence type="ECO:0000313" key="2">
    <source>
        <dbReference type="EMBL" id="CAF9941603.1"/>
    </source>
</evidence>
<dbReference type="Proteomes" id="UP000664534">
    <property type="component" value="Unassembled WGS sequence"/>
</dbReference>
<dbReference type="InterPro" id="IPR056632">
    <property type="entry name" value="DUF7730"/>
</dbReference>
<dbReference type="AlphaFoldDB" id="A0A8H3J6Z1"/>
<comment type="caution">
    <text evidence="2">The sequence shown here is derived from an EMBL/GenBank/DDBJ whole genome shotgun (WGS) entry which is preliminary data.</text>
</comment>
<dbReference type="InterPro" id="IPR038883">
    <property type="entry name" value="AN11006-like"/>
</dbReference>
<dbReference type="Pfam" id="PF24864">
    <property type="entry name" value="DUF7730"/>
    <property type="match status" value="1"/>
</dbReference>
<gene>
    <name evidence="2" type="ORF">IMSHALPRED_002805</name>
</gene>
<dbReference type="OrthoDB" id="5421806at2759"/>